<protein>
    <recommendedName>
        <fullName evidence="3">Glycosyl transferase family 1</fullName>
    </recommendedName>
</protein>
<evidence type="ECO:0000313" key="1">
    <source>
        <dbReference type="EMBL" id="PZX11937.1"/>
    </source>
</evidence>
<proteinExistence type="predicted"/>
<keyword evidence="2" id="KW-1185">Reference proteome</keyword>
<dbReference type="CDD" id="cd01635">
    <property type="entry name" value="Glycosyltransferase_GTB-type"/>
    <property type="match status" value="1"/>
</dbReference>
<evidence type="ECO:0000313" key="2">
    <source>
        <dbReference type="Proteomes" id="UP000249239"/>
    </source>
</evidence>
<dbReference type="EMBL" id="QKZK01000034">
    <property type="protein sequence ID" value="PZX11937.1"/>
    <property type="molecule type" value="Genomic_DNA"/>
</dbReference>
<dbReference type="Gene3D" id="3.40.50.2000">
    <property type="entry name" value="Glycogen Phosphorylase B"/>
    <property type="match status" value="1"/>
</dbReference>
<dbReference type="AlphaFoldDB" id="A0A2W7N0I3"/>
<dbReference type="SUPFAM" id="SSF53756">
    <property type="entry name" value="UDP-Glycosyltransferase/glycogen phosphorylase"/>
    <property type="match status" value="1"/>
</dbReference>
<reference evidence="1 2" key="1">
    <citation type="submission" date="2018-06" db="EMBL/GenBank/DDBJ databases">
        <title>Genomic Encyclopedia of Archaeal and Bacterial Type Strains, Phase II (KMG-II): from individual species to whole genera.</title>
        <authorList>
            <person name="Goeker M."/>
        </authorList>
    </citation>
    <scope>NUCLEOTIDE SEQUENCE [LARGE SCALE GENOMIC DNA]</scope>
    <source>
        <strain evidence="1 2">DSM 6779</strain>
    </source>
</reference>
<gene>
    <name evidence="1" type="ORF">LX69_03001</name>
</gene>
<organism evidence="1 2">
    <name type="scientific">Breznakibacter xylanolyticus</name>
    <dbReference type="NCBI Taxonomy" id="990"/>
    <lineage>
        <taxon>Bacteria</taxon>
        <taxon>Pseudomonadati</taxon>
        <taxon>Bacteroidota</taxon>
        <taxon>Bacteroidia</taxon>
        <taxon>Marinilabiliales</taxon>
        <taxon>Marinilabiliaceae</taxon>
        <taxon>Breznakibacter</taxon>
    </lineage>
</organism>
<dbReference type="Proteomes" id="UP000249239">
    <property type="component" value="Unassembled WGS sequence"/>
</dbReference>
<name>A0A2W7N0I3_9BACT</name>
<accession>A0A2W7N0I3</accession>
<sequence length="263" mass="30769">MWFFSWTSLPLFFKHKILLKQRNIELILLNNSKREHLFAKIMGFKSFFINQNINVCEHQFRIKPAEKKYDAIYIAAAKQYKRIHLAKLIKRLYIVTYFWPDIRDKNGKWDLHKFEPAIKHADFNNERIDATEINKKLNESKCGLALSKKEGAMLAVMEYLYAGLPVVSTNSIGGRDLYLHPDYSIIVKDNPLAVLNGVNNIISRNINPDIIREKTLEIVEQGRKKFFNLCKELSSDNNEFPDYEQFKSKLWGSPIGLESNRII</sequence>
<comment type="caution">
    <text evidence="1">The sequence shown here is derived from an EMBL/GenBank/DDBJ whole genome shotgun (WGS) entry which is preliminary data.</text>
</comment>
<evidence type="ECO:0008006" key="3">
    <source>
        <dbReference type="Google" id="ProtNLM"/>
    </source>
</evidence>